<feature type="transmembrane region" description="Helical" evidence="1">
    <location>
        <begin position="312"/>
        <end position="331"/>
    </location>
</feature>
<accession>A0A3A9AUV1</accession>
<feature type="transmembrane region" description="Helical" evidence="1">
    <location>
        <begin position="126"/>
        <end position="147"/>
    </location>
</feature>
<dbReference type="Proteomes" id="UP000280696">
    <property type="component" value="Unassembled WGS sequence"/>
</dbReference>
<keyword evidence="1" id="KW-0812">Transmembrane</keyword>
<feature type="transmembrane region" description="Helical" evidence="1">
    <location>
        <begin position="245"/>
        <end position="263"/>
    </location>
</feature>
<name>A0A3A9AUV1_9FIRM</name>
<reference evidence="2 3" key="1">
    <citation type="submission" date="2018-09" db="EMBL/GenBank/DDBJ databases">
        <title>Murine metabolic-syndrome-specific gut microbial biobank.</title>
        <authorList>
            <person name="Liu C."/>
        </authorList>
    </citation>
    <scope>NUCLEOTIDE SEQUENCE [LARGE SCALE GENOMIC DNA]</scope>
    <source>
        <strain evidence="2 3">0.1xD8-82</strain>
    </source>
</reference>
<comment type="caution">
    <text evidence="2">The sequence shown here is derived from an EMBL/GenBank/DDBJ whole genome shotgun (WGS) entry which is preliminary data.</text>
</comment>
<feature type="transmembrane region" description="Helical" evidence="1">
    <location>
        <begin position="488"/>
        <end position="506"/>
    </location>
</feature>
<protein>
    <recommendedName>
        <fullName evidence="4">Glycosyltransferase RgtA/B/C/D-like domain-containing protein</fullName>
    </recommendedName>
</protein>
<evidence type="ECO:0000313" key="3">
    <source>
        <dbReference type="Proteomes" id="UP000280696"/>
    </source>
</evidence>
<feature type="transmembrane region" description="Helical" evidence="1">
    <location>
        <begin position="182"/>
        <end position="215"/>
    </location>
</feature>
<keyword evidence="1" id="KW-1133">Transmembrane helix</keyword>
<keyword evidence="1" id="KW-0472">Membrane</keyword>
<feature type="transmembrane region" description="Helical" evidence="1">
    <location>
        <begin position="92"/>
        <end position="114"/>
    </location>
</feature>
<feature type="transmembrane region" description="Helical" evidence="1">
    <location>
        <begin position="386"/>
        <end position="402"/>
    </location>
</feature>
<evidence type="ECO:0008006" key="4">
    <source>
        <dbReference type="Google" id="ProtNLM"/>
    </source>
</evidence>
<dbReference type="EMBL" id="RAYQ01000010">
    <property type="protein sequence ID" value="RKI91331.1"/>
    <property type="molecule type" value="Genomic_DNA"/>
</dbReference>
<sequence>MHCGKGFNGKWRWRIINDASVIHYNSIVRERSMRKFTKTRTKADKHLLFIIFILLGIYQYGIGKICGFTMVPDEFGYWASAAENVGYDWSEVASLGSYYSFGYSFVLTPILWAFRDGVSAYRAAVTVNMLLMCVSLLLFTGIIRRLFPLTDRVKQALISGIAVFYPVWIFNMQMTMAEAMLMFLFVLITYLLICFMQKAKIVTAVFLAAALAYIYSVHMRTAGVLIACVITLIIWYAAESPKRGILLLFFVALLIFVTCAAMIKESTVTEVFSNADSQALADNDYSSQWGKIQQIATVCGIIQLVNQVIGKVFYLGLASFGLFYWGMGWIVKRCFILMTKVIKRKKPEVEEWISLFLLLAMTGEILIGSIYIYGSNTVDTLIYGRYDEFLMPVFLLAGIIAIDRSRQIFKGILAIGICTVLEVPILLNAIEAGKMNGLRGYMAAGISYLLKEDNLDVCRFFTDTCILGLGVMFLTTFLIWLSGKGRNLVWLVTGILAVEIIAGLQISNHYTYQVNRSNFVDLTIAEEIFNHAGAEDEVVYLDEGNFQYIDFLQMQLGERTVRVMSADKWNDLKKKAKSVFVIADIDTAYKEQLDELFRKCVRANSFYLYYDGKETV</sequence>
<feature type="transmembrane region" description="Helical" evidence="1">
    <location>
        <begin position="221"/>
        <end position="238"/>
    </location>
</feature>
<keyword evidence="3" id="KW-1185">Reference proteome</keyword>
<evidence type="ECO:0000313" key="2">
    <source>
        <dbReference type="EMBL" id="RKI91331.1"/>
    </source>
</evidence>
<dbReference type="AlphaFoldDB" id="A0A3A9AUV1"/>
<feature type="transmembrane region" description="Helical" evidence="1">
    <location>
        <begin position="409"/>
        <end position="430"/>
    </location>
</feature>
<feature type="transmembrane region" description="Helical" evidence="1">
    <location>
        <begin position="47"/>
        <end position="72"/>
    </location>
</feature>
<feature type="transmembrane region" description="Helical" evidence="1">
    <location>
        <begin position="460"/>
        <end position="481"/>
    </location>
</feature>
<organism evidence="2 3">
    <name type="scientific">Parablautia intestinalis</name>
    <dbReference type="NCBI Taxonomy" id="2320100"/>
    <lineage>
        <taxon>Bacteria</taxon>
        <taxon>Bacillati</taxon>
        <taxon>Bacillota</taxon>
        <taxon>Clostridia</taxon>
        <taxon>Lachnospirales</taxon>
        <taxon>Lachnospiraceae</taxon>
        <taxon>Parablautia</taxon>
    </lineage>
</organism>
<proteinExistence type="predicted"/>
<feature type="transmembrane region" description="Helical" evidence="1">
    <location>
        <begin position="352"/>
        <end position="374"/>
    </location>
</feature>
<gene>
    <name evidence="2" type="ORF">D7V94_10555</name>
</gene>
<evidence type="ECO:0000256" key="1">
    <source>
        <dbReference type="SAM" id="Phobius"/>
    </source>
</evidence>